<keyword evidence="3" id="KW-0808">Transferase</keyword>
<feature type="compositionally biased region" description="Low complexity" evidence="10">
    <location>
        <begin position="557"/>
        <end position="589"/>
    </location>
</feature>
<dbReference type="InterPro" id="IPR008271">
    <property type="entry name" value="Ser/Thr_kinase_AS"/>
</dbReference>
<dbReference type="InterPro" id="IPR017441">
    <property type="entry name" value="Protein_kinase_ATP_BS"/>
</dbReference>
<dbReference type="Proteomes" id="UP000319731">
    <property type="component" value="Unassembled WGS sequence"/>
</dbReference>
<dbReference type="PROSITE" id="PS00107">
    <property type="entry name" value="PROTEIN_KINASE_ATP"/>
    <property type="match status" value="1"/>
</dbReference>
<dbReference type="GO" id="GO:0005524">
    <property type="term" value="F:ATP binding"/>
    <property type="evidence" value="ECO:0007669"/>
    <property type="project" value="UniProtKB-UniRule"/>
</dbReference>
<keyword evidence="2" id="KW-0723">Serine/threonine-protein kinase</keyword>
<accession>A0A507CJA0</accession>
<evidence type="ECO:0000313" key="13">
    <source>
        <dbReference type="Proteomes" id="UP000319731"/>
    </source>
</evidence>
<gene>
    <name evidence="12" type="ORF">SmJEL517_g00287</name>
</gene>
<dbReference type="PROSITE" id="PS50011">
    <property type="entry name" value="PROTEIN_KINASE_DOM"/>
    <property type="match status" value="1"/>
</dbReference>
<dbReference type="RefSeq" id="XP_031027988.1">
    <property type="nucleotide sequence ID" value="XM_031166217.1"/>
</dbReference>
<dbReference type="GO" id="GO:0004674">
    <property type="term" value="F:protein serine/threonine kinase activity"/>
    <property type="evidence" value="ECO:0007669"/>
    <property type="project" value="UniProtKB-KW"/>
</dbReference>
<dbReference type="GeneID" id="42001514"/>
<evidence type="ECO:0000256" key="7">
    <source>
        <dbReference type="ARBA" id="ARBA00047899"/>
    </source>
</evidence>
<feature type="region of interest" description="Disordered" evidence="10">
    <location>
        <begin position="68"/>
        <end position="95"/>
    </location>
</feature>
<dbReference type="GO" id="GO:0005737">
    <property type="term" value="C:cytoplasm"/>
    <property type="evidence" value="ECO:0007669"/>
    <property type="project" value="TreeGrafter"/>
</dbReference>
<dbReference type="InterPro" id="IPR011009">
    <property type="entry name" value="Kinase-like_dom_sf"/>
</dbReference>
<feature type="region of interest" description="Disordered" evidence="10">
    <location>
        <begin position="423"/>
        <end position="602"/>
    </location>
</feature>
<dbReference type="CDD" id="cd14003">
    <property type="entry name" value="STKc_AMPK-like"/>
    <property type="match status" value="1"/>
</dbReference>
<keyword evidence="5" id="KW-0418">Kinase</keyword>
<dbReference type="OrthoDB" id="193931at2759"/>
<dbReference type="PANTHER" id="PTHR24346:SF106">
    <property type="entry name" value="PROTEIN KINASE DOMAIN-CONTAINING PROTEIN"/>
    <property type="match status" value="1"/>
</dbReference>
<feature type="compositionally biased region" description="Polar residues" evidence="10">
    <location>
        <begin position="538"/>
        <end position="547"/>
    </location>
</feature>
<organism evidence="12 13">
    <name type="scientific">Synchytrium microbalum</name>
    <dbReference type="NCBI Taxonomy" id="1806994"/>
    <lineage>
        <taxon>Eukaryota</taxon>
        <taxon>Fungi</taxon>
        <taxon>Fungi incertae sedis</taxon>
        <taxon>Chytridiomycota</taxon>
        <taxon>Chytridiomycota incertae sedis</taxon>
        <taxon>Chytridiomycetes</taxon>
        <taxon>Synchytriales</taxon>
        <taxon>Synchytriaceae</taxon>
        <taxon>Synchytrium</taxon>
    </lineage>
</organism>
<reference evidence="12 13" key="1">
    <citation type="journal article" date="2019" name="Sci. Rep.">
        <title>Comparative genomics of chytrid fungi reveal insights into the obligate biotrophic and pathogenic lifestyle of Synchytrium endobioticum.</title>
        <authorList>
            <person name="van de Vossenberg B.T.L.H."/>
            <person name="Warris S."/>
            <person name="Nguyen H.D.T."/>
            <person name="van Gent-Pelzer M.P.E."/>
            <person name="Joly D.L."/>
            <person name="van de Geest H.C."/>
            <person name="Bonants P.J.M."/>
            <person name="Smith D.S."/>
            <person name="Levesque C.A."/>
            <person name="van der Lee T.A.J."/>
        </authorList>
    </citation>
    <scope>NUCLEOTIDE SEQUENCE [LARGE SCALE GENOMIC DNA]</scope>
    <source>
        <strain evidence="12 13">JEL517</strain>
    </source>
</reference>
<dbReference type="InterPro" id="IPR000719">
    <property type="entry name" value="Prot_kinase_dom"/>
</dbReference>
<dbReference type="SMART" id="SM00220">
    <property type="entry name" value="S_TKc"/>
    <property type="match status" value="1"/>
</dbReference>
<dbReference type="PROSITE" id="PS00108">
    <property type="entry name" value="PROTEIN_KINASE_ST"/>
    <property type="match status" value="1"/>
</dbReference>
<comment type="catalytic activity">
    <reaction evidence="7">
        <text>L-threonyl-[protein] + ATP = O-phospho-L-threonyl-[protein] + ADP + H(+)</text>
        <dbReference type="Rhea" id="RHEA:46608"/>
        <dbReference type="Rhea" id="RHEA-COMP:11060"/>
        <dbReference type="Rhea" id="RHEA-COMP:11605"/>
        <dbReference type="ChEBI" id="CHEBI:15378"/>
        <dbReference type="ChEBI" id="CHEBI:30013"/>
        <dbReference type="ChEBI" id="CHEBI:30616"/>
        <dbReference type="ChEBI" id="CHEBI:61977"/>
        <dbReference type="ChEBI" id="CHEBI:456216"/>
        <dbReference type="EC" id="2.7.11.1"/>
    </reaction>
</comment>
<evidence type="ECO:0000256" key="10">
    <source>
        <dbReference type="SAM" id="MobiDB-lite"/>
    </source>
</evidence>
<dbReference type="FunFam" id="3.30.200.20:FF:000003">
    <property type="entry name" value="Non-specific serine/threonine protein kinase"/>
    <property type="match status" value="1"/>
</dbReference>
<dbReference type="GO" id="GO:0035556">
    <property type="term" value="P:intracellular signal transduction"/>
    <property type="evidence" value="ECO:0007669"/>
    <property type="project" value="TreeGrafter"/>
</dbReference>
<dbReference type="FunFam" id="1.10.510.10:FF:000592">
    <property type="entry name" value="CAMK family protein kinase"/>
    <property type="match status" value="1"/>
</dbReference>
<keyword evidence="4 9" id="KW-0547">Nucleotide-binding</keyword>
<feature type="domain" description="Protein kinase" evidence="11">
    <location>
        <begin position="99"/>
        <end position="351"/>
    </location>
</feature>
<comment type="catalytic activity">
    <reaction evidence="8">
        <text>L-seryl-[protein] + ATP = O-phospho-L-seryl-[protein] + ADP + H(+)</text>
        <dbReference type="Rhea" id="RHEA:17989"/>
        <dbReference type="Rhea" id="RHEA-COMP:9863"/>
        <dbReference type="Rhea" id="RHEA-COMP:11604"/>
        <dbReference type="ChEBI" id="CHEBI:15378"/>
        <dbReference type="ChEBI" id="CHEBI:29999"/>
        <dbReference type="ChEBI" id="CHEBI:30616"/>
        <dbReference type="ChEBI" id="CHEBI:83421"/>
        <dbReference type="ChEBI" id="CHEBI:456216"/>
        <dbReference type="EC" id="2.7.11.1"/>
    </reaction>
</comment>
<dbReference type="AlphaFoldDB" id="A0A507CJA0"/>
<evidence type="ECO:0000256" key="4">
    <source>
        <dbReference type="ARBA" id="ARBA00022741"/>
    </source>
</evidence>
<keyword evidence="6 9" id="KW-0067">ATP-binding</keyword>
<keyword evidence="13" id="KW-1185">Reference proteome</keyword>
<dbReference type="SUPFAM" id="SSF56112">
    <property type="entry name" value="Protein kinase-like (PK-like)"/>
    <property type="match status" value="1"/>
</dbReference>
<evidence type="ECO:0000256" key="2">
    <source>
        <dbReference type="ARBA" id="ARBA00022527"/>
    </source>
</evidence>
<evidence type="ECO:0000256" key="1">
    <source>
        <dbReference type="ARBA" id="ARBA00012513"/>
    </source>
</evidence>
<evidence type="ECO:0000256" key="5">
    <source>
        <dbReference type="ARBA" id="ARBA00022777"/>
    </source>
</evidence>
<proteinExistence type="predicted"/>
<dbReference type="EC" id="2.7.11.1" evidence="1"/>
<dbReference type="EMBL" id="QEAO01000001">
    <property type="protein sequence ID" value="TPX38274.1"/>
    <property type="molecule type" value="Genomic_DNA"/>
</dbReference>
<evidence type="ECO:0000313" key="12">
    <source>
        <dbReference type="EMBL" id="TPX38274.1"/>
    </source>
</evidence>
<protein>
    <recommendedName>
        <fullName evidence="1">non-specific serine/threonine protein kinase</fullName>
        <ecNumber evidence="1">2.7.11.1</ecNumber>
    </recommendedName>
</protein>
<name>A0A507CJA0_9FUNG</name>
<dbReference type="PANTHER" id="PTHR24346">
    <property type="entry name" value="MAP/MICROTUBULE AFFINITY-REGULATING KINASE"/>
    <property type="match status" value="1"/>
</dbReference>
<comment type="caution">
    <text evidence="12">The sequence shown here is derived from an EMBL/GenBank/DDBJ whole genome shotgun (WGS) entry which is preliminary data.</text>
</comment>
<evidence type="ECO:0000259" key="11">
    <source>
        <dbReference type="PROSITE" id="PS50011"/>
    </source>
</evidence>
<dbReference type="Pfam" id="PF00069">
    <property type="entry name" value="Pkinase"/>
    <property type="match status" value="1"/>
</dbReference>
<feature type="binding site" evidence="9">
    <location>
        <position position="128"/>
    </location>
    <ligand>
        <name>ATP</name>
        <dbReference type="ChEBI" id="CHEBI:30616"/>
    </ligand>
</feature>
<evidence type="ECO:0000256" key="6">
    <source>
        <dbReference type="ARBA" id="ARBA00022840"/>
    </source>
</evidence>
<dbReference type="STRING" id="1806994.A0A507CJA0"/>
<dbReference type="Gene3D" id="1.10.510.10">
    <property type="entry name" value="Transferase(Phosphotransferase) domain 1"/>
    <property type="match status" value="1"/>
</dbReference>
<evidence type="ECO:0000256" key="3">
    <source>
        <dbReference type="ARBA" id="ARBA00022679"/>
    </source>
</evidence>
<sequence>MAGDSQGQYVISRIREELTKMSHDEKKLFEAYLAERGVSLASVKGDASKESFVLGFLEAWLESQKSVPVNNGASPAGSSSSASSSSPDSDSSPRRVGDYILKRTIGQGTFGKVKLGEHCVTKEMVAIKTIDKASVKTQKQKNSVQREVRLMKLLYHPHIVQTLDIIETEEQIFIVMEYLAGGELFEYIVQQRMVKEKEARQFFRQILSAVSYCHQNSVIHRDLKPENLLLDAHKNIRIIDFGFGNTFHRDRFLDTYCGSPFYAAPEMIKGVRYVGPEVDVWSLGVILYALLSGRLPFDAQTMSDLYDHISKGEYQIPSHFTSDMTHLISRMLTVDPKKRATLKEVMEHRWVNIGFSSYVNNHVPPRPSVVNDPNPESLAELVSYGISELEIRRVLAQGGGPHPIVSLYHLVDELRVRKSLALTQKQRQPSVKEERKDSGYLGSMKSHTMLDDLDSCLAESPLSSPHGVDFKPTPPPKPERYQAPKPVATRPNSSAVIMSEEASLDDPAKESYSSRRYGVVGRDTTPQQQPNPPPMAKLQQQQSNATWRPTYPPTSTPPSLSHPSSESSLLSMDKDLSSTSISSAKSSSSRIPNQPRGAIGPFLRPRIRITSTPQSNTGVVSILDSWRSLSASKRDENASSNSGCDATTLDIKMEDVDLFSTSGTDIHAPSQDSRAAGWGLRSKVPRFKWSAKVADSARTH</sequence>
<evidence type="ECO:0000256" key="8">
    <source>
        <dbReference type="ARBA" id="ARBA00048679"/>
    </source>
</evidence>
<evidence type="ECO:0000256" key="9">
    <source>
        <dbReference type="PROSITE-ProRule" id="PRU10141"/>
    </source>
</evidence>
<feature type="compositionally biased region" description="Low complexity" evidence="10">
    <location>
        <begin position="72"/>
        <end position="90"/>
    </location>
</feature>